<dbReference type="RefSeq" id="WP_144324559.1">
    <property type="nucleotide sequence ID" value="NZ_PDXQ01000001.1"/>
</dbReference>
<dbReference type="Proteomes" id="UP000316316">
    <property type="component" value="Unassembled WGS sequence"/>
</dbReference>
<evidence type="ECO:0000313" key="1">
    <source>
        <dbReference type="EMBL" id="TRZ33271.1"/>
    </source>
</evidence>
<protein>
    <submittedName>
        <fullName evidence="1">Uncharacterized protein</fullName>
    </submittedName>
</protein>
<sequence length="142" mass="16595">MEYKKRDRTGEIYFDWTVIGEGKENRTWIMQCKCGREKTVKADRMHASRSCLSCSKKATSKNLGKFLSSVNNLAPRRSTLKFNVIYQIEYYKCLYPVFGRLVNEYQNSASFEVVECNKNDQRVIKALGNRINVNKKYVVEVQ</sequence>
<gene>
    <name evidence="1" type="ORF">AUF17_03935</name>
</gene>
<proteinExistence type="predicted"/>
<reference evidence="1 2" key="1">
    <citation type="submission" date="2017-10" db="EMBL/GenBank/DDBJ databases">
        <title>FDA dAtabase for Regulatory Grade micrObial Sequences (FDA-ARGOS): Supporting development and validation of Infectious Disease Dx tests.</title>
        <authorList>
            <person name="Campos J."/>
            <person name="Goldberg B."/>
            <person name="Tallon L.J."/>
            <person name="Sadzewicz L."/>
            <person name="Sengamalay N."/>
            <person name="Ott S."/>
            <person name="Godinez A."/>
            <person name="Nagaraj S."/>
            <person name="Vyas G."/>
            <person name="Aluvathingal J."/>
            <person name="Nadendla S."/>
            <person name="Geyer C."/>
            <person name="Nandy P."/>
            <person name="Hobson J."/>
            <person name="Sichtig H."/>
        </authorList>
    </citation>
    <scope>NUCLEOTIDE SEQUENCE [LARGE SCALE GENOMIC DNA]</scope>
    <source>
        <strain evidence="1 2">FDAARGOS_185</strain>
    </source>
</reference>
<evidence type="ECO:0000313" key="2">
    <source>
        <dbReference type="Proteomes" id="UP000316316"/>
    </source>
</evidence>
<comment type="caution">
    <text evidence="1">The sequence shown here is derived from an EMBL/GenBank/DDBJ whole genome shotgun (WGS) entry which is preliminary data.</text>
</comment>
<organism evidence="1 2">
    <name type="scientific">Enterococcus avium</name>
    <name type="common">Streptococcus avium</name>
    <dbReference type="NCBI Taxonomy" id="33945"/>
    <lineage>
        <taxon>Bacteria</taxon>
        <taxon>Bacillati</taxon>
        <taxon>Bacillota</taxon>
        <taxon>Bacilli</taxon>
        <taxon>Lactobacillales</taxon>
        <taxon>Enterococcaceae</taxon>
        <taxon>Enterococcus</taxon>
    </lineage>
</organism>
<name>A0A8B5VYN4_ENTAV</name>
<dbReference type="EMBL" id="PDXQ01000001">
    <property type="protein sequence ID" value="TRZ33271.1"/>
    <property type="molecule type" value="Genomic_DNA"/>
</dbReference>
<dbReference type="AlphaFoldDB" id="A0A8B5VYN4"/>
<accession>A0A8B5VYN4</accession>